<evidence type="ECO:0000313" key="2">
    <source>
        <dbReference type="EMBL" id="KAK1327869.1"/>
    </source>
</evidence>
<feature type="region of interest" description="Disordered" evidence="1">
    <location>
        <begin position="1003"/>
        <end position="1022"/>
    </location>
</feature>
<dbReference type="PANTHER" id="PTHR13944:SF18">
    <property type="entry name" value="A-KINASE ANCHOR PROTEIN 13"/>
    <property type="match status" value="1"/>
</dbReference>
<feature type="compositionally biased region" description="Low complexity" evidence="1">
    <location>
        <begin position="926"/>
        <end position="944"/>
    </location>
</feature>
<feature type="compositionally biased region" description="Low complexity" evidence="1">
    <location>
        <begin position="422"/>
        <end position="435"/>
    </location>
</feature>
<dbReference type="Gene3D" id="1.25.40.20">
    <property type="entry name" value="Ankyrin repeat-containing domain"/>
    <property type="match status" value="1"/>
</dbReference>
<feature type="compositionally biased region" description="Basic and acidic residues" evidence="1">
    <location>
        <begin position="728"/>
        <end position="748"/>
    </location>
</feature>
<dbReference type="GO" id="GO:0043123">
    <property type="term" value="P:positive regulation of canonical NF-kappaB signal transduction"/>
    <property type="evidence" value="ECO:0007669"/>
    <property type="project" value="TreeGrafter"/>
</dbReference>
<feature type="compositionally biased region" description="Pro residues" evidence="1">
    <location>
        <begin position="601"/>
        <end position="612"/>
    </location>
</feature>
<dbReference type="InterPro" id="IPR036770">
    <property type="entry name" value="Ankyrin_rpt-contain_sf"/>
</dbReference>
<reference evidence="2" key="1">
    <citation type="submission" date="2023-06" db="EMBL/GenBank/DDBJ databases">
        <title>Reference genome for the Northern bat (Eptesicus nilssonii), a most northern bat species.</title>
        <authorList>
            <person name="Laine V.N."/>
            <person name="Pulliainen A.T."/>
            <person name="Lilley T.M."/>
        </authorList>
    </citation>
    <scope>NUCLEOTIDE SEQUENCE</scope>
    <source>
        <strain evidence="2">BLF_Eptnil</strain>
        <tissue evidence="2">Kidney</tissue>
    </source>
</reference>
<protein>
    <recommendedName>
        <fullName evidence="4">A-kinase anchor protein 13</fullName>
    </recommendedName>
</protein>
<dbReference type="Proteomes" id="UP001177744">
    <property type="component" value="Unassembled WGS sequence"/>
</dbReference>
<dbReference type="EMBL" id="JAULJE010000025">
    <property type="protein sequence ID" value="KAK1327869.1"/>
    <property type="molecule type" value="Genomic_DNA"/>
</dbReference>
<evidence type="ECO:0008006" key="4">
    <source>
        <dbReference type="Google" id="ProtNLM"/>
    </source>
</evidence>
<keyword evidence="3" id="KW-1185">Reference proteome</keyword>
<dbReference type="PANTHER" id="PTHR13944">
    <property type="entry name" value="AGAP007712-PA"/>
    <property type="match status" value="1"/>
</dbReference>
<dbReference type="InterPro" id="IPR051632">
    <property type="entry name" value="Rho_GEF"/>
</dbReference>
<feature type="compositionally biased region" description="Polar residues" evidence="1">
    <location>
        <begin position="370"/>
        <end position="384"/>
    </location>
</feature>
<feature type="compositionally biased region" description="Polar residues" evidence="1">
    <location>
        <begin position="335"/>
        <end position="345"/>
    </location>
</feature>
<dbReference type="AlphaFoldDB" id="A0AA40LD97"/>
<feature type="compositionally biased region" description="Basic and acidic residues" evidence="1">
    <location>
        <begin position="475"/>
        <end position="488"/>
    </location>
</feature>
<dbReference type="GO" id="GO:0016020">
    <property type="term" value="C:membrane"/>
    <property type="evidence" value="ECO:0007669"/>
    <property type="project" value="TreeGrafter"/>
</dbReference>
<evidence type="ECO:0000256" key="1">
    <source>
        <dbReference type="SAM" id="MobiDB-lite"/>
    </source>
</evidence>
<name>A0AA40LD97_CNENI</name>
<feature type="region of interest" description="Disordered" evidence="1">
    <location>
        <begin position="265"/>
        <end position="970"/>
    </location>
</feature>
<gene>
    <name evidence="2" type="ORF">QTO34_012778</name>
</gene>
<sequence length="1022" mass="104866">MPGHDCCETVKVLLCASKEGLPVFVVAEEDFEFIQDEAYDAAQFLATSAGNQQALNFTRFLDRSGPPSTDVNSLDEKVALAFRHLKLPAEWNVLGANQTLHDGGPRETLMHFAVRLGLLRLAWLLLQKPGGRGALSVHNQEGATPASLALQRGHHKLHKLLTEENAGEPDSWSSLSYEIPCGDCSVRHHRELDVYTLTSETQTHHEPPLPADSCTGHIFKLMNIQQQLMKTNLKQMDNLMPLMVAAQDPSGLLAAQDAEGSFLPCAAASTDSPQPPSPAGAKRSPCSPGIPAAQAERPSDFSSAGKEENTDCSCRKKNKGVERKEEEAEPAVDSETLSNPQSCLQSMCDCGEKGTEGLPPCDIGSEETRATSASVATAPGSLSSRGAALPGVTLMESGPAPHVPAEEGAGSWGKDKERPENSDVSAAAASDVTDTGKPVDTAMVPNRVPATSSLDGDPPAESVLVLSNGGAPTKKTAETETSGRRDASAGDQSPAIVPAAANGKMSDGIQEDAPLAHTGGAVSPADLTVPRPQKDALPKEKADTSSPHLQSQDDKPPTCSPPADEKPRAASAGGQSAGASGGAPAAEHRGDTVTQPVGPATGPPHAQPPPTAVCPEGPQADTVTPGPGRDTPEDVGVCPLEVLDREGQTGGLNSETPLTNALEVGPQPHAVLPEAERGPEPDQAGTAGRTFSPAGSPGSESVTKDDALSLVPSQNEKGTATPQPRPATDWRDGGGRSDSDKKPLEDRAAGLPTPATAPDPPPSMGNASPLGFGGEQEGPRLPAAPEARNMEGGPDSSRLRVADAPLASDSNVTEEGNNPVVPESSAAQGQGDRLKAVICSSTKEDTRPSGALGEEQGPDPPGQEFPGVQGEPGSAACARDPALERGGSRGTPSACLNAEAKHNKEVAPPASLLTEGGAAQSPVPPGAGLAAGAGQEAVGAEQSSSPPPPGLSPDASRAPDCNGPFAVDGVTDTQAQGETAACAARGNMALDVAGGNALQELRKPEERPYPTVPKTSPFRKAC</sequence>
<comment type="caution">
    <text evidence="2">The sequence shown here is derived from an EMBL/GenBank/DDBJ whole genome shotgun (WGS) entry which is preliminary data.</text>
</comment>
<feature type="compositionally biased region" description="Basic and acidic residues" evidence="1">
    <location>
        <begin position="532"/>
        <end position="543"/>
    </location>
</feature>
<dbReference type="GO" id="GO:0071875">
    <property type="term" value="P:adrenergic receptor signaling pathway"/>
    <property type="evidence" value="ECO:0007669"/>
    <property type="project" value="TreeGrafter"/>
</dbReference>
<evidence type="ECO:0000313" key="3">
    <source>
        <dbReference type="Proteomes" id="UP001177744"/>
    </source>
</evidence>
<dbReference type="GO" id="GO:0015629">
    <property type="term" value="C:actin cytoskeleton"/>
    <property type="evidence" value="ECO:0007669"/>
    <property type="project" value="TreeGrafter"/>
</dbReference>
<dbReference type="SUPFAM" id="SSF48403">
    <property type="entry name" value="Ankyrin repeat"/>
    <property type="match status" value="1"/>
</dbReference>
<proteinExistence type="predicted"/>
<dbReference type="GO" id="GO:0005078">
    <property type="term" value="F:MAP-kinase scaffold activity"/>
    <property type="evidence" value="ECO:0007669"/>
    <property type="project" value="TreeGrafter"/>
</dbReference>
<dbReference type="GO" id="GO:0035023">
    <property type="term" value="P:regulation of Rho protein signal transduction"/>
    <property type="evidence" value="ECO:0007669"/>
    <property type="project" value="TreeGrafter"/>
</dbReference>
<accession>A0AA40LD97</accession>
<organism evidence="2 3">
    <name type="scientific">Cnephaeus nilssonii</name>
    <name type="common">Northern bat</name>
    <name type="synonym">Eptesicus nilssonii</name>
    <dbReference type="NCBI Taxonomy" id="3371016"/>
    <lineage>
        <taxon>Eukaryota</taxon>
        <taxon>Metazoa</taxon>
        <taxon>Chordata</taxon>
        <taxon>Craniata</taxon>
        <taxon>Vertebrata</taxon>
        <taxon>Euteleostomi</taxon>
        <taxon>Mammalia</taxon>
        <taxon>Eutheria</taxon>
        <taxon>Laurasiatheria</taxon>
        <taxon>Chiroptera</taxon>
        <taxon>Yangochiroptera</taxon>
        <taxon>Vespertilionidae</taxon>
        <taxon>Cnephaeus</taxon>
    </lineage>
</organism>
<feature type="compositionally biased region" description="Polar residues" evidence="1">
    <location>
        <begin position="711"/>
        <end position="722"/>
    </location>
</feature>